<keyword evidence="2" id="KW-1185">Reference proteome</keyword>
<name>A0ACC2LID8_PERAE</name>
<evidence type="ECO:0000313" key="2">
    <source>
        <dbReference type="Proteomes" id="UP001234297"/>
    </source>
</evidence>
<organism evidence="1 2">
    <name type="scientific">Persea americana</name>
    <name type="common">Avocado</name>
    <dbReference type="NCBI Taxonomy" id="3435"/>
    <lineage>
        <taxon>Eukaryota</taxon>
        <taxon>Viridiplantae</taxon>
        <taxon>Streptophyta</taxon>
        <taxon>Embryophyta</taxon>
        <taxon>Tracheophyta</taxon>
        <taxon>Spermatophyta</taxon>
        <taxon>Magnoliopsida</taxon>
        <taxon>Magnoliidae</taxon>
        <taxon>Laurales</taxon>
        <taxon>Lauraceae</taxon>
        <taxon>Persea</taxon>
    </lineage>
</organism>
<reference evidence="1 2" key="1">
    <citation type="journal article" date="2022" name="Hortic Res">
        <title>A haplotype resolved chromosomal level avocado genome allows analysis of novel avocado genes.</title>
        <authorList>
            <person name="Nath O."/>
            <person name="Fletcher S.J."/>
            <person name="Hayward A."/>
            <person name="Shaw L.M."/>
            <person name="Masouleh A.K."/>
            <person name="Furtado A."/>
            <person name="Henry R.J."/>
            <person name="Mitter N."/>
        </authorList>
    </citation>
    <scope>NUCLEOTIDE SEQUENCE [LARGE SCALE GENOMIC DNA]</scope>
    <source>
        <strain evidence="2">cv. Hass</strain>
    </source>
</reference>
<sequence>MASMSVASLLLLLLVSSSCPVLQAQIIPPPIVKGLSYRFYKSKCPKLEKIVKEHLTTVFRKDIGQAAALLRIHFHDCFVQGCEGSVLLDGSASSPSEKDAPPNLTLRPEAFVTINELRELVHKKCGQIVSCSDIVTLAARDSVALSGGPHYRVPLGRRDGLSYATTIETIASLPGPFEKTRALIAIFKKWNLHVTDLVALSGAHTIGISHCTSFEERLYPKQDPTMDPTFAKSLKATCPTLNSSNTTPMDIRSPTSFDNKYYVDLIKRQGLFTSDQDLLRDLRTQPFVRLFALSQTAFFEQFAYSMVKMGQLSVLTGTQGEIRMNCSATNPPKPALWSVVDDEGEAEAV</sequence>
<dbReference type="EMBL" id="CM056816">
    <property type="protein sequence ID" value="KAJ8633115.1"/>
    <property type="molecule type" value="Genomic_DNA"/>
</dbReference>
<protein>
    <submittedName>
        <fullName evidence="1">Uncharacterized protein</fullName>
    </submittedName>
</protein>
<comment type="caution">
    <text evidence="1">The sequence shown here is derived from an EMBL/GenBank/DDBJ whole genome shotgun (WGS) entry which is preliminary data.</text>
</comment>
<gene>
    <name evidence="1" type="ORF">MRB53_026451</name>
</gene>
<dbReference type="Proteomes" id="UP001234297">
    <property type="component" value="Chromosome 8"/>
</dbReference>
<accession>A0ACC2LID8</accession>
<evidence type="ECO:0000313" key="1">
    <source>
        <dbReference type="EMBL" id="KAJ8633115.1"/>
    </source>
</evidence>
<proteinExistence type="predicted"/>